<dbReference type="HOGENOM" id="CLU_2453619_0_0_9"/>
<proteinExistence type="predicted"/>
<dbReference type="EMBL" id="CP002326">
    <property type="protein sequence ID" value="ADQ41219.1"/>
    <property type="molecule type" value="Genomic_DNA"/>
</dbReference>
<organism evidence="1 2">
    <name type="scientific">Caldicellulosiruptor acetigenus (strain ATCC 700853 / DSM 12137 / I77R1B)</name>
    <name type="common">Caldicellulosiruptor kristjanssonii</name>
    <dbReference type="NCBI Taxonomy" id="632335"/>
    <lineage>
        <taxon>Bacteria</taxon>
        <taxon>Bacillati</taxon>
        <taxon>Bacillota</taxon>
        <taxon>Bacillota incertae sedis</taxon>
        <taxon>Caldicellulosiruptorales</taxon>
        <taxon>Caldicellulosiruptoraceae</taxon>
        <taxon>Caldicellulosiruptor</taxon>
    </lineage>
</organism>
<dbReference type="KEGG" id="cki:Calkr_1730"/>
<dbReference type="Proteomes" id="UP000009256">
    <property type="component" value="Chromosome"/>
</dbReference>
<sequence length="79" mass="9483">MRKKIIDALEELLEEKIAEIIDFVEYLKIKEIKNKENKETYEWLSHDAEWPEYEWGEKGLPECKKVKFISEIGLLIKEA</sequence>
<evidence type="ECO:0008006" key="3">
    <source>
        <dbReference type="Google" id="ProtNLM"/>
    </source>
</evidence>
<protein>
    <recommendedName>
        <fullName evidence="3">DUF2281 domain-containing protein</fullName>
    </recommendedName>
</protein>
<gene>
    <name evidence="1" type="ordered locus">Calkr_1730</name>
</gene>
<dbReference type="OrthoDB" id="1725439at2"/>
<dbReference type="RefSeq" id="WP_013432977.1">
    <property type="nucleotide sequence ID" value="NC_014721.1"/>
</dbReference>
<reference key="1">
    <citation type="submission" date="2010-11" db="EMBL/GenBank/DDBJ databases">
        <title>Complete sequence of chromosome of Caldicellulosiruptor kristjanssonii 177R1B.</title>
        <authorList>
            <consortium name="US DOE Joint Genome Institute"/>
            <person name="Lucas S."/>
            <person name="Copeland A."/>
            <person name="Lapidus A."/>
            <person name="Cheng J.-F."/>
            <person name="Bruce D."/>
            <person name="Goodwin L."/>
            <person name="Pitluck S."/>
            <person name="Davenport K."/>
            <person name="Detter J.C."/>
            <person name="Han C."/>
            <person name="Tapia R."/>
            <person name="Land M."/>
            <person name="Hauser L."/>
            <person name="Jeffries C."/>
            <person name="Kyrpides N."/>
            <person name="Ivanova N."/>
            <person name="Mikhailova N."/>
            <person name="Blumer-Schuette S.E."/>
            <person name="Kelly R.M."/>
            <person name="Woyke T."/>
        </authorList>
    </citation>
    <scope>NUCLEOTIDE SEQUENCE</scope>
    <source>
        <strain>177R1B</strain>
    </source>
</reference>
<evidence type="ECO:0000313" key="2">
    <source>
        <dbReference type="Proteomes" id="UP000009256"/>
    </source>
</evidence>
<evidence type="ECO:0000313" key="1">
    <source>
        <dbReference type="EMBL" id="ADQ41219.1"/>
    </source>
</evidence>
<keyword evidence="2" id="KW-1185">Reference proteome</keyword>
<reference evidence="1 2" key="2">
    <citation type="journal article" date="2011" name="J. Bacteriol.">
        <title>Complete genome sequences for the anaerobic, extremely thermophilic plant biomass-degrading bacteria Caldicellulosiruptor hydrothermalis, Caldicellulosiruptor kristjanssonii, Caldicellulosiruptor kronotskyensis, Caldicellulosiruptor owensenis, and Caldicellulosiruptor lactoaceticus.</title>
        <authorList>
            <person name="Blumer-Schuette S.E."/>
            <person name="Ozdemir I."/>
            <person name="Mistry D."/>
            <person name="Lucas S."/>
            <person name="Lapidus A."/>
            <person name="Cheng J.F."/>
            <person name="Goodwin L.A."/>
            <person name="Pitluck S."/>
            <person name="Land M.L."/>
            <person name="Hauser L.J."/>
            <person name="Woyke T."/>
            <person name="Mikhailova N."/>
            <person name="Pati A."/>
            <person name="Kyrpides N.C."/>
            <person name="Ivanova N."/>
            <person name="Detter J.C."/>
            <person name="Walston-Davenport K."/>
            <person name="Han S."/>
            <person name="Adams M.W."/>
            <person name="Kelly R.M."/>
        </authorList>
    </citation>
    <scope>NUCLEOTIDE SEQUENCE [LARGE SCALE GENOMIC DNA]</scope>
    <source>
        <strain evidence="2">ATCC 700853 / DSM 12137 / I77R1B</strain>
    </source>
</reference>
<name>E4SAJ4_CALA7</name>
<accession>E4SAJ4</accession>
<dbReference type="eggNOG" id="COG2452">
    <property type="taxonomic scope" value="Bacteria"/>
</dbReference>
<dbReference type="AlphaFoldDB" id="E4SAJ4"/>